<accession>A0ABW8US35</accession>
<dbReference type="SUPFAM" id="SSF55931">
    <property type="entry name" value="Glutamine synthetase/guanido kinase"/>
    <property type="match status" value="1"/>
</dbReference>
<dbReference type="EMBL" id="JBHDIY010000002">
    <property type="protein sequence ID" value="MFL4468791.1"/>
    <property type="molecule type" value="Genomic_DNA"/>
</dbReference>
<evidence type="ECO:0000256" key="1">
    <source>
        <dbReference type="ARBA" id="ARBA00022598"/>
    </source>
</evidence>
<dbReference type="InterPro" id="IPR014746">
    <property type="entry name" value="Gln_synth/guanido_kin_cat_dom"/>
</dbReference>
<reference evidence="5 6" key="1">
    <citation type="submission" date="2024-08" db="EMBL/GenBank/DDBJ databases">
        <title>Tateyamaria sp. nov., isolated from marine algae.</title>
        <authorList>
            <person name="Choi B.J."/>
            <person name="Kim J.M."/>
            <person name="Lee J.K."/>
            <person name="Choi D.G."/>
            <person name="Bayburt H."/>
            <person name="Baek J.H."/>
            <person name="Han D.M."/>
            <person name="Jeon C.O."/>
        </authorList>
    </citation>
    <scope>NUCLEOTIDE SEQUENCE [LARGE SCALE GENOMIC DNA]</scope>
    <source>
        <strain evidence="5 6">KMU-156</strain>
    </source>
</reference>
<evidence type="ECO:0000259" key="4">
    <source>
        <dbReference type="PROSITE" id="PS51987"/>
    </source>
</evidence>
<keyword evidence="1" id="KW-0436">Ligase</keyword>
<evidence type="ECO:0000256" key="3">
    <source>
        <dbReference type="RuleBase" id="RU000384"/>
    </source>
</evidence>
<protein>
    <submittedName>
        <fullName evidence="5">Glutamine synthetase</fullName>
    </submittedName>
</protein>
<sequence>MTQRTRVLFCDLLNLPRGKYVPSEVAAGGKIGFARGVFGTTFDRDLIPVPGAGVFDGIPDVELVLDGARRPDWQADTEIALGTLHVDGKPFGLCARARLQATVAEWQARGLTPKIGLEMEAYVFEQDADGVWTPYDTPGAFVYGTGPQNDPKGLMNALWTTAQEVGLPIESMNGEYDNGQFELTMQFDDAVAGCDAAFLFKTMAREVAAGLGLLLTFLPKPIPDRGGSGLHVNFSFADESGANVIAADGALSDVAKGCIAGLIHHHEGLAGLLAMTVNSYDRLGPASMAGYWANWADDHRLVTVRSTVASPKSARLEHRMADCATNPYLAVTAVLQAALLGVENEYALPEAEDLDGLENVRATRHVPSALDRALDALDADKPLRMAVGEEICDAVIFLKQDEWKRLKDKSVDEVRDYYLPFV</sequence>
<comment type="similarity">
    <text evidence="2 3">Belongs to the glutamine synthetase family.</text>
</comment>
<proteinExistence type="inferred from homology"/>
<dbReference type="PANTHER" id="PTHR43785">
    <property type="entry name" value="GAMMA-GLUTAMYLPUTRESCINE SYNTHETASE"/>
    <property type="match status" value="1"/>
</dbReference>
<dbReference type="InterPro" id="IPR008146">
    <property type="entry name" value="Gln_synth_cat_dom"/>
</dbReference>
<dbReference type="PANTHER" id="PTHR43785:SF2">
    <property type="entry name" value="TYPE-1 GLUTAMINE SYNTHETASE 1"/>
    <property type="match status" value="1"/>
</dbReference>
<name>A0ABW8US35_9RHOB</name>
<comment type="caution">
    <text evidence="5">The sequence shown here is derived from an EMBL/GenBank/DDBJ whole genome shotgun (WGS) entry which is preliminary data.</text>
</comment>
<dbReference type="RefSeq" id="WP_407590535.1">
    <property type="nucleotide sequence ID" value="NZ_JBHDIY010000002.1"/>
</dbReference>
<organism evidence="5 6">
    <name type="scientific">Tateyamaria armeniaca</name>
    <dbReference type="NCBI Taxonomy" id="2518930"/>
    <lineage>
        <taxon>Bacteria</taxon>
        <taxon>Pseudomonadati</taxon>
        <taxon>Pseudomonadota</taxon>
        <taxon>Alphaproteobacteria</taxon>
        <taxon>Rhodobacterales</taxon>
        <taxon>Roseobacteraceae</taxon>
        <taxon>Tateyamaria</taxon>
    </lineage>
</organism>
<evidence type="ECO:0000313" key="5">
    <source>
        <dbReference type="EMBL" id="MFL4468791.1"/>
    </source>
</evidence>
<feature type="domain" description="GS catalytic" evidence="4">
    <location>
        <begin position="95"/>
        <end position="422"/>
    </location>
</feature>
<dbReference type="Gene3D" id="3.30.590.10">
    <property type="entry name" value="Glutamine synthetase/guanido kinase, catalytic domain"/>
    <property type="match status" value="1"/>
</dbReference>
<evidence type="ECO:0000313" key="6">
    <source>
        <dbReference type="Proteomes" id="UP001627408"/>
    </source>
</evidence>
<gene>
    <name evidence="5" type="ORF">ACERZ8_02465</name>
</gene>
<keyword evidence="6" id="KW-1185">Reference proteome</keyword>
<dbReference type="SMART" id="SM01230">
    <property type="entry name" value="Gln-synt_C"/>
    <property type="match status" value="1"/>
</dbReference>
<dbReference type="Pfam" id="PF00120">
    <property type="entry name" value="Gln-synt_C"/>
    <property type="match status" value="1"/>
</dbReference>
<dbReference type="PROSITE" id="PS51987">
    <property type="entry name" value="GS_CATALYTIC"/>
    <property type="match status" value="1"/>
</dbReference>
<dbReference type="Proteomes" id="UP001627408">
    <property type="component" value="Unassembled WGS sequence"/>
</dbReference>
<evidence type="ECO:0000256" key="2">
    <source>
        <dbReference type="PROSITE-ProRule" id="PRU01331"/>
    </source>
</evidence>